<dbReference type="PROSITE" id="PS50105">
    <property type="entry name" value="SAM_DOMAIN"/>
    <property type="match status" value="1"/>
</dbReference>
<name>A0AAV3RJM3_LITER</name>
<dbReference type="SUPFAM" id="SSF47769">
    <property type="entry name" value="SAM/Pointed domain"/>
    <property type="match status" value="1"/>
</dbReference>
<dbReference type="Gene3D" id="1.10.150.50">
    <property type="entry name" value="Transcription Factor, Ets-1"/>
    <property type="match status" value="1"/>
</dbReference>
<keyword evidence="3" id="KW-1185">Reference proteome</keyword>
<reference evidence="2 3" key="1">
    <citation type="submission" date="2024-01" db="EMBL/GenBank/DDBJ databases">
        <title>The complete chloroplast genome sequence of Lithospermum erythrorhizon: insights into the phylogenetic relationship among Boraginaceae species and the maternal lineages of purple gromwells.</title>
        <authorList>
            <person name="Okada T."/>
            <person name="Watanabe K."/>
        </authorList>
    </citation>
    <scope>NUCLEOTIDE SEQUENCE [LARGE SCALE GENOMIC DNA]</scope>
</reference>
<dbReference type="AlphaFoldDB" id="A0AAV3RJM3"/>
<protein>
    <recommendedName>
        <fullName evidence="1">SAM domain-containing protein</fullName>
    </recommendedName>
</protein>
<dbReference type="EMBL" id="BAABME010009516">
    <property type="protein sequence ID" value="GAA0175295.1"/>
    <property type="molecule type" value="Genomic_DNA"/>
</dbReference>
<evidence type="ECO:0000259" key="1">
    <source>
        <dbReference type="PROSITE" id="PS50105"/>
    </source>
</evidence>
<dbReference type="PANTHER" id="PTHR33915">
    <property type="entry name" value="OSJNBA0033G05.11 PROTEIN"/>
    <property type="match status" value="1"/>
</dbReference>
<dbReference type="CDD" id="cd09487">
    <property type="entry name" value="SAM_superfamily"/>
    <property type="match status" value="1"/>
</dbReference>
<dbReference type="PANTHER" id="PTHR33915:SF1">
    <property type="entry name" value="OS04G0644100 PROTEIN"/>
    <property type="match status" value="1"/>
</dbReference>
<feature type="domain" description="SAM" evidence="1">
    <location>
        <begin position="1"/>
        <end position="66"/>
    </location>
</feature>
<dbReference type="Pfam" id="PF07647">
    <property type="entry name" value="SAM_2"/>
    <property type="match status" value="1"/>
</dbReference>
<sequence length="196" mass="22737">MDWFTWLSKTSLDPSLIYEYGLAFVHNELEQEDLAHFTHDFLQSMGINTAKHRLEILKLAKKERDRVPHRMLRLVSKIKKHINKCVSKYILRRRRLAHQDSSLALVSRSEKGSSSRWKNVMLKRSGNTQGKSVLSQNSRHNHVICGDDSRIHSFSSPEVENENVGKQDSDDYWSSVKGVAEDSIRWDAMFDNLKPT</sequence>
<proteinExistence type="predicted"/>
<organism evidence="2 3">
    <name type="scientific">Lithospermum erythrorhizon</name>
    <name type="common">Purple gromwell</name>
    <name type="synonym">Lithospermum officinale var. erythrorhizon</name>
    <dbReference type="NCBI Taxonomy" id="34254"/>
    <lineage>
        <taxon>Eukaryota</taxon>
        <taxon>Viridiplantae</taxon>
        <taxon>Streptophyta</taxon>
        <taxon>Embryophyta</taxon>
        <taxon>Tracheophyta</taxon>
        <taxon>Spermatophyta</taxon>
        <taxon>Magnoliopsida</taxon>
        <taxon>eudicotyledons</taxon>
        <taxon>Gunneridae</taxon>
        <taxon>Pentapetalae</taxon>
        <taxon>asterids</taxon>
        <taxon>lamiids</taxon>
        <taxon>Boraginales</taxon>
        <taxon>Boraginaceae</taxon>
        <taxon>Boraginoideae</taxon>
        <taxon>Lithospermeae</taxon>
        <taxon>Lithospermum</taxon>
    </lineage>
</organism>
<dbReference type="Proteomes" id="UP001454036">
    <property type="component" value="Unassembled WGS sequence"/>
</dbReference>
<evidence type="ECO:0000313" key="2">
    <source>
        <dbReference type="EMBL" id="GAA0175295.1"/>
    </source>
</evidence>
<comment type="caution">
    <text evidence="2">The sequence shown here is derived from an EMBL/GenBank/DDBJ whole genome shotgun (WGS) entry which is preliminary data.</text>
</comment>
<gene>
    <name evidence="2" type="ORF">LIER_28493</name>
</gene>
<dbReference type="InterPro" id="IPR013761">
    <property type="entry name" value="SAM/pointed_sf"/>
</dbReference>
<dbReference type="InterPro" id="IPR001660">
    <property type="entry name" value="SAM"/>
</dbReference>
<accession>A0AAV3RJM3</accession>
<evidence type="ECO:0000313" key="3">
    <source>
        <dbReference type="Proteomes" id="UP001454036"/>
    </source>
</evidence>